<feature type="binding site" evidence="12">
    <location>
        <position position="449"/>
    </location>
    <ligand>
        <name>Zn(2+)</name>
        <dbReference type="ChEBI" id="CHEBI:29105"/>
        <label>1</label>
    </ligand>
</feature>
<feature type="binding site" evidence="12">
    <location>
        <position position="446"/>
    </location>
    <ligand>
        <name>Zn(2+)</name>
        <dbReference type="ChEBI" id="CHEBI:29105"/>
        <label>1</label>
    </ligand>
</feature>
<reference evidence="14 15" key="1">
    <citation type="submission" date="2020-03" db="EMBL/GenBank/DDBJ databases">
        <authorList>
            <person name="Picone N."/>
        </authorList>
    </citation>
    <scope>NUCLEOTIDE SEQUENCE [LARGE SCALE GENOMIC DNA]</scope>
    <source>
        <strain evidence="14">NSCAC1</strain>
    </source>
</reference>
<dbReference type="GO" id="GO:0006270">
    <property type="term" value="P:DNA replication initiation"/>
    <property type="evidence" value="ECO:0007669"/>
    <property type="project" value="TreeGrafter"/>
</dbReference>
<feature type="binding site" evidence="12">
    <location>
        <position position="476"/>
    </location>
    <ligand>
        <name>Zn(2+)</name>
        <dbReference type="ChEBI" id="CHEBI:29105"/>
        <label>2</label>
    </ligand>
</feature>
<dbReference type="CDD" id="cd17929">
    <property type="entry name" value="DEXHc_priA"/>
    <property type="match status" value="1"/>
</dbReference>
<dbReference type="EC" id="5.6.2.4" evidence="12"/>
<keyword evidence="2 12" id="KW-0235">DNA replication</keyword>
<comment type="function">
    <text evidence="12">Initiates the restart of stalled replication forks, which reloads the replicative helicase on sites other than the origin of replication. Recognizes and binds to abandoned replication forks and remodels them to uncover a helicase loading site. Promotes assembly of the primosome at these replication forks.</text>
</comment>
<evidence type="ECO:0000256" key="5">
    <source>
        <dbReference type="ARBA" id="ARBA00022801"/>
    </source>
</evidence>
<dbReference type="RefSeq" id="WP_197744425.1">
    <property type="nucleotide sequence ID" value="NZ_LR778175.1"/>
</dbReference>
<dbReference type="InterPro" id="IPR005259">
    <property type="entry name" value="PriA"/>
</dbReference>
<accession>A0A7G1Q760</accession>
<dbReference type="PANTHER" id="PTHR30580">
    <property type="entry name" value="PRIMOSOMAL PROTEIN N"/>
    <property type="match status" value="1"/>
</dbReference>
<dbReference type="InterPro" id="IPR014001">
    <property type="entry name" value="Helicase_ATP-bd"/>
</dbReference>
<evidence type="ECO:0000256" key="12">
    <source>
        <dbReference type="HAMAP-Rule" id="MF_00983"/>
    </source>
</evidence>
<evidence type="ECO:0000313" key="15">
    <source>
        <dbReference type="Proteomes" id="UP000516072"/>
    </source>
</evidence>
<feature type="binding site" evidence="12">
    <location>
        <position position="473"/>
    </location>
    <ligand>
        <name>Zn(2+)</name>
        <dbReference type="ChEBI" id="CHEBI:29105"/>
        <label>2</label>
    </ligand>
</feature>
<dbReference type="SMART" id="SM00487">
    <property type="entry name" value="DEXDc"/>
    <property type="match status" value="1"/>
</dbReference>
<proteinExistence type="inferred from homology"/>
<dbReference type="Pfam" id="PF00271">
    <property type="entry name" value="Helicase_C"/>
    <property type="match status" value="1"/>
</dbReference>
<dbReference type="GO" id="GO:0043138">
    <property type="term" value="F:3'-5' DNA helicase activity"/>
    <property type="evidence" value="ECO:0007669"/>
    <property type="project" value="UniProtKB-EC"/>
</dbReference>
<keyword evidence="9 12" id="KW-0238">DNA-binding</keyword>
<evidence type="ECO:0000256" key="2">
    <source>
        <dbReference type="ARBA" id="ARBA00022705"/>
    </source>
</evidence>
<dbReference type="GO" id="GO:0006310">
    <property type="term" value="P:DNA recombination"/>
    <property type="evidence" value="ECO:0007669"/>
    <property type="project" value="InterPro"/>
</dbReference>
<evidence type="ECO:0000313" key="14">
    <source>
        <dbReference type="EMBL" id="CAB1274117.1"/>
    </source>
</evidence>
<feature type="binding site" evidence="12">
    <location>
        <position position="455"/>
    </location>
    <ligand>
        <name>Zn(2+)</name>
        <dbReference type="ChEBI" id="CHEBI:29105"/>
        <label>2</label>
    </ligand>
</feature>
<evidence type="ECO:0000256" key="6">
    <source>
        <dbReference type="ARBA" id="ARBA00022806"/>
    </source>
</evidence>
<keyword evidence="3 12" id="KW-0479">Metal-binding</keyword>
<dbReference type="FunFam" id="3.40.50.300:FF:000489">
    <property type="entry name" value="Primosome assembly protein PriA"/>
    <property type="match status" value="1"/>
</dbReference>
<dbReference type="SMART" id="SM00490">
    <property type="entry name" value="HELICc"/>
    <property type="match status" value="1"/>
</dbReference>
<evidence type="ECO:0000256" key="1">
    <source>
        <dbReference type="ARBA" id="ARBA00022515"/>
    </source>
</evidence>
<dbReference type="InterPro" id="IPR041222">
    <property type="entry name" value="PriA_3primeBD"/>
</dbReference>
<dbReference type="GO" id="GO:0005524">
    <property type="term" value="F:ATP binding"/>
    <property type="evidence" value="ECO:0007669"/>
    <property type="project" value="UniProtKB-UniRule"/>
</dbReference>
<gene>
    <name evidence="12 14" type="primary">priA</name>
    <name evidence="14" type="ORF">NSCAC_0011</name>
</gene>
<keyword evidence="8 12" id="KW-0067">ATP-binding</keyword>
<dbReference type="PANTHER" id="PTHR30580:SF0">
    <property type="entry name" value="PRIMOSOMAL PROTEIN N"/>
    <property type="match status" value="1"/>
</dbReference>
<feature type="domain" description="Helicase ATP-binding" evidence="13">
    <location>
        <begin position="221"/>
        <end position="387"/>
    </location>
</feature>
<keyword evidence="10 12" id="KW-0413">Isomerase</keyword>
<evidence type="ECO:0000259" key="13">
    <source>
        <dbReference type="PROSITE" id="PS51192"/>
    </source>
</evidence>
<comment type="catalytic activity">
    <reaction evidence="12">
        <text>Couples ATP hydrolysis with the unwinding of duplex DNA by translocating in the 3'-5' direction.</text>
        <dbReference type="EC" id="5.6.2.4"/>
    </reaction>
</comment>
<keyword evidence="5 12" id="KW-0378">Hydrolase</keyword>
<evidence type="ECO:0000256" key="7">
    <source>
        <dbReference type="ARBA" id="ARBA00022833"/>
    </source>
</evidence>
<keyword evidence="1 12" id="KW-0639">Primosome</keyword>
<evidence type="ECO:0000256" key="3">
    <source>
        <dbReference type="ARBA" id="ARBA00022723"/>
    </source>
</evidence>
<dbReference type="GO" id="GO:1990077">
    <property type="term" value="C:primosome complex"/>
    <property type="evidence" value="ECO:0007669"/>
    <property type="project" value="UniProtKB-UniRule"/>
</dbReference>
<dbReference type="AlphaFoldDB" id="A0A7G1Q760"/>
<dbReference type="HAMAP" id="MF_00983">
    <property type="entry name" value="PriA"/>
    <property type="match status" value="1"/>
</dbReference>
<protein>
    <recommendedName>
        <fullName evidence="12">Replication restart protein PriA</fullName>
    </recommendedName>
    <alternativeName>
        <fullName evidence="12">ATP-dependent DNA helicase PriA</fullName>
        <ecNumber evidence="12">5.6.2.4</ecNumber>
    </alternativeName>
    <alternativeName>
        <fullName evidence="12">DNA 3'-5' helicase PriA</fullName>
    </alternativeName>
</protein>
<dbReference type="Pfam" id="PF00270">
    <property type="entry name" value="DEAD"/>
    <property type="match status" value="1"/>
</dbReference>
<dbReference type="EMBL" id="LR778175">
    <property type="protein sequence ID" value="CAB1274117.1"/>
    <property type="molecule type" value="Genomic_DNA"/>
</dbReference>
<dbReference type="InterPro" id="IPR041236">
    <property type="entry name" value="PriA_C"/>
</dbReference>
<comment type="catalytic activity">
    <reaction evidence="11 12">
        <text>ATP + H2O = ADP + phosphate + H(+)</text>
        <dbReference type="Rhea" id="RHEA:13065"/>
        <dbReference type="ChEBI" id="CHEBI:15377"/>
        <dbReference type="ChEBI" id="CHEBI:15378"/>
        <dbReference type="ChEBI" id="CHEBI:30616"/>
        <dbReference type="ChEBI" id="CHEBI:43474"/>
        <dbReference type="ChEBI" id="CHEBI:456216"/>
        <dbReference type="EC" id="5.6.2.4"/>
    </reaction>
</comment>
<evidence type="ECO:0000256" key="10">
    <source>
        <dbReference type="ARBA" id="ARBA00023235"/>
    </source>
</evidence>
<dbReference type="GO" id="GO:0006269">
    <property type="term" value="P:DNA replication, synthesis of primer"/>
    <property type="evidence" value="ECO:0007669"/>
    <property type="project" value="UniProtKB-KW"/>
</dbReference>
<dbReference type="InterPro" id="IPR042115">
    <property type="entry name" value="PriA_3primeBD_sf"/>
</dbReference>
<dbReference type="PROSITE" id="PS51192">
    <property type="entry name" value="HELICASE_ATP_BIND_1"/>
    <property type="match status" value="1"/>
</dbReference>
<dbReference type="SUPFAM" id="SSF52540">
    <property type="entry name" value="P-loop containing nucleoside triphosphate hydrolases"/>
    <property type="match status" value="1"/>
</dbReference>
<feature type="binding site" evidence="12">
    <location>
        <position position="489"/>
    </location>
    <ligand>
        <name>Zn(2+)</name>
        <dbReference type="ChEBI" id="CHEBI:29105"/>
        <label>1</label>
    </ligand>
</feature>
<comment type="similarity">
    <text evidence="12">Belongs to the helicase family. PriA subfamily.</text>
</comment>
<keyword evidence="6 12" id="KW-0347">Helicase</keyword>
<dbReference type="GO" id="GO:0008270">
    <property type="term" value="F:zinc ion binding"/>
    <property type="evidence" value="ECO:0007669"/>
    <property type="project" value="UniProtKB-UniRule"/>
</dbReference>
<feature type="binding site" evidence="12">
    <location>
        <position position="486"/>
    </location>
    <ligand>
        <name>Zn(2+)</name>
        <dbReference type="ChEBI" id="CHEBI:29105"/>
        <label>1</label>
    </ligand>
</feature>
<evidence type="ECO:0000256" key="9">
    <source>
        <dbReference type="ARBA" id="ARBA00023125"/>
    </source>
</evidence>
<evidence type="ECO:0000256" key="8">
    <source>
        <dbReference type="ARBA" id="ARBA00022840"/>
    </source>
</evidence>
<dbReference type="GO" id="GO:0006302">
    <property type="term" value="P:double-strand break repair"/>
    <property type="evidence" value="ECO:0007669"/>
    <property type="project" value="InterPro"/>
</dbReference>
<dbReference type="NCBIfam" id="NF004067">
    <property type="entry name" value="PRK05580.1-4"/>
    <property type="match status" value="1"/>
</dbReference>
<dbReference type="Pfam" id="PF18074">
    <property type="entry name" value="PriA_C"/>
    <property type="match status" value="1"/>
</dbReference>
<evidence type="ECO:0000256" key="11">
    <source>
        <dbReference type="ARBA" id="ARBA00048988"/>
    </source>
</evidence>
<dbReference type="InterPro" id="IPR027417">
    <property type="entry name" value="P-loop_NTPase"/>
</dbReference>
<dbReference type="GO" id="GO:0016787">
    <property type="term" value="F:hydrolase activity"/>
    <property type="evidence" value="ECO:0007669"/>
    <property type="project" value="UniProtKB-KW"/>
</dbReference>
<keyword evidence="15" id="KW-1185">Reference proteome</keyword>
<dbReference type="Proteomes" id="UP000516072">
    <property type="component" value="Chromosome"/>
</dbReference>
<keyword evidence="7 12" id="KW-0862">Zinc</keyword>
<keyword evidence="4 12" id="KW-0547">Nucleotide-binding</keyword>
<dbReference type="KEGG" id="ntg:NSCAC_0011"/>
<feature type="binding site" evidence="12">
    <location>
        <position position="458"/>
    </location>
    <ligand>
        <name>Zn(2+)</name>
        <dbReference type="ChEBI" id="CHEBI:29105"/>
        <label>2</label>
    </ligand>
</feature>
<comment type="subunit">
    <text evidence="12">Component of the replication restart primosome.</text>
</comment>
<dbReference type="GO" id="GO:0003677">
    <property type="term" value="F:DNA binding"/>
    <property type="evidence" value="ECO:0007669"/>
    <property type="project" value="UniProtKB-UniRule"/>
</dbReference>
<sequence>MAVPSRILRIAIPSPVLHYFDYFPPLDASHQELEIGIRIKVPFRSRNIIGILVAIVTDSSIPSCKLRHAQSYIDENPLIPKSLMRLFLWAVKYYHAPPGEVFFTALPQQLRQGRILKSPTILKWFLSSKGKNLIHDLAILSKAPRQKQLLKLLHQHPEGLSIAQIKAKLGSCQSSLSNLSTKGWIENRESPITAVRDKQFFGEKIIFQLTIEQKTTVSAVLANQMKFQPFLLQGVTGSGKTEVYLEIISEIIAKKKQALILVPEIGLTPQILARFYNRFKCPIGILHSSLNTKERLDTWVAALKGIIPIIIGTRSAIWAPLQNLGVIIIDEEHDPSFKQQEGFRYHARDLAVIRAHQANIPIILGTATPSLESLENAKRKRYQPLQLPQRVGTAKMPRVRLIDIRSSNLEVGISPEMLSSLQNHVKQGNQALLFINRRGFAITLICSNCGFAIPCQYCDSYMVVHQQNYHLCCHHCGYKSSIPTKCPQCTYPILHPQGLGTEQVEIGLRHFFPNTKIIRIDRDTTRKKGAFNKIFEDIHSRKYQILIGTQMLAKGHDYPNLTLVGILDADQMLFSSNFRSSERMIQLITQLIGRSGRGNKPGEVLIQTRYPEHPLLQSLINYGYDYSAELILKERYQAKLPPYRYLALLRAKSLDANTSILFLEDSRNIIMELDPKGMVTLLGPVSASMERQGNYYHAQLLLQGSSRDYLQQLLSLWIPKLVFLKTARKVHWSIDVDPINLI</sequence>
<dbReference type="FunFam" id="3.40.1440.60:FF:000001">
    <property type="entry name" value="Primosomal protein N"/>
    <property type="match status" value="1"/>
</dbReference>
<organism evidence="14 15">
    <name type="scientific">Candidatus Nitrosacidococcus tergens</name>
    <dbReference type="NCBI Taxonomy" id="553981"/>
    <lineage>
        <taxon>Bacteria</taxon>
        <taxon>Pseudomonadati</taxon>
        <taxon>Pseudomonadota</taxon>
        <taxon>Gammaproteobacteria</taxon>
        <taxon>Chromatiales</taxon>
        <taxon>Chromatiaceae</taxon>
        <taxon>Candidatus Nitrosacidococcus</taxon>
    </lineage>
</organism>
<dbReference type="Gene3D" id="3.40.50.300">
    <property type="entry name" value="P-loop containing nucleotide triphosphate hydrolases"/>
    <property type="match status" value="2"/>
</dbReference>
<name>A0A7G1Q760_9GAMM</name>
<dbReference type="InterPro" id="IPR001650">
    <property type="entry name" value="Helicase_C-like"/>
</dbReference>
<dbReference type="Pfam" id="PF17764">
    <property type="entry name" value="PriA_3primeBD"/>
    <property type="match status" value="1"/>
</dbReference>
<evidence type="ECO:0000256" key="4">
    <source>
        <dbReference type="ARBA" id="ARBA00022741"/>
    </source>
</evidence>
<dbReference type="NCBIfam" id="TIGR00595">
    <property type="entry name" value="priA"/>
    <property type="match status" value="1"/>
</dbReference>
<dbReference type="InterPro" id="IPR011545">
    <property type="entry name" value="DEAD/DEAH_box_helicase_dom"/>
</dbReference>
<dbReference type="Gene3D" id="3.40.1440.60">
    <property type="entry name" value="PriA, 3(prime) DNA-binding domain"/>
    <property type="match status" value="1"/>
</dbReference>
<comment type="cofactor">
    <cofactor evidence="12">
        <name>Zn(2+)</name>
        <dbReference type="ChEBI" id="CHEBI:29105"/>
    </cofactor>
    <text evidence="12">Binds 2 zinc ions per subunit.</text>
</comment>